<name>A0A090L3I1_STRRB</name>
<dbReference type="Proteomes" id="UP000035682">
    <property type="component" value="Unplaced"/>
</dbReference>
<organism evidence="2">
    <name type="scientific">Strongyloides ratti</name>
    <name type="common">Parasitic roundworm</name>
    <dbReference type="NCBI Taxonomy" id="34506"/>
    <lineage>
        <taxon>Eukaryota</taxon>
        <taxon>Metazoa</taxon>
        <taxon>Ecdysozoa</taxon>
        <taxon>Nematoda</taxon>
        <taxon>Chromadorea</taxon>
        <taxon>Rhabditida</taxon>
        <taxon>Tylenchina</taxon>
        <taxon>Panagrolaimomorpha</taxon>
        <taxon>Strongyloidoidea</taxon>
        <taxon>Strongyloididae</taxon>
        <taxon>Strongyloides</taxon>
    </lineage>
</organism>
<dbReference type="GeneID" id="36376622"/>
<dbReference type="RefSeq" id="XP_024503458.1">
    <property type="nucleotide sequence ID" value="XM_024649598.1"/>
</dbReference>
<gene>
    <name evidence="2 4 5" type="ORF">SRAE_1000251200</name>
</gene>
<feature type="compositionally biased region" description="Basic and acidic residues" evidence="1">
    <location>
        <begin position="42"/>
        <end position="52"/>
    </location>
</feature>
<feature type="region of interest" description="Disordered" evidence="1">
    <location>
        <begin position="1"/>
        <end position="69"/>
    </location>
</feature>
<dbReference type="WBParaSite" id="SRAE_1000251200.1">
    <property type="protein sequence ID" value="SRAE_1000251200.1"/>
    <property type="gene ID" value="WBGene00259127"/>
</dbReference>
<evidence type="ECO:0000313" key="5">
    <source>
        <dbReference type="WormBase" id="SRAE_1000251200"/>
    </source>
</evidence>
<feature type="compositionally biased region" description="Polar residues" evidence="1">
    <location>
        <begin position="1"/>
        <end position="17"/>
    </location>
</feature>
<evidence type="ECO:0000313" key="4">
    <source>
        <dbReference type="WBParaSite" id="SRAE_1000251200.1"/>
    </source>
</evidence>
<feature type="compositionally biased region" description="Polar residues" evidence="1">
    <location>
        <begin position="32"/>
        <end position="41"/>
    </location>
</feature>
<evidence type="ECO:0000256" key="1">
    <source>
        <dbReference type="SAM" id="MobiDB-lite"/>
    </source>
</evidence>
<evidence type="ECO:0000313" key="2">
    <source>
        <dbReference type="EMBL" id="CEF64257.1"/>
    </source>
</evidence>
<protein>
    <submittedName>
        <fullName evidence="2 4">Uncharacterized protein</fullName>
    </submittedName>
</protein>
<keyword evidence="3" id="KW-1185">Reference proteome</keyword>
<proteinExistence type="predicted"/>
<dbReference type="EMBL" id="LN609528">
    <property type="protein sequence ID" value="CEF64257.1"/>
    <property type="molecule type" value="Genomic_DNA"/>
</dbReference>
<reference evidence="2 3" key="1">
    <citation type="submission" date="2014-09" db="EMBL/GenBank/DDBJ databases">
        <authorList>
            <person name="Martin A.A."/>
        </authorList>
    </citation>
    <scope>NUCLEOTIDE SEQUENCE</scope>
    <source>
        <strain evidence="3">ED321</strain>
        <strain evidence="2">ED321 Heterogonic</strain>
    </source>
</reference>
<accession>A0A090L3I1</accession>
<reference evidence="4" key="2">
    <citation type="submission" date="2020-12" db="UniProtKB">
        <authorList>
            <consortium name="WormBaseParasite"/>
        </authorList>
    </citation>
    <scope>IDENTIFICATION</scope>
</reference>
<dbReference type="CTD" id="36376622"/>
<sequence>MNNTKNQVQFNKSPNTKEISKKQPVILEKVVQSKQKTCSSEKSYDDTLRNVDELPDDDESIRNAIDPKK</sequence>
<evidence type="ECO:0000313" key="3">
    <source>
        <dbReference type="Proteomes" id="UP000035682"/>
    </source>
</evidence>
<dbReference type="WormBase" id="SRAE_1000251200">
    <property type="protein sequence ID" value="SRP01926"/>
    <property type="gene ID" value="WBGene00259127"/>
</dbReference>
<dbReference type="AlphaFoldDB" id="A0A090L3I1"/>